<comment type="subcellular location">
    <subcellularLocation>
        <location evidence="1">Membrane</location>
        <topology evidence="1">Multi-pass membrane protein</topology>
    </subcellularLocation>
</comment>
<keyword evidence="10" id="KW-1185">Reference proteome</keyword>
<dbReference type="Proteomes" id="UP000573603">
    <property type="component" value="Unassembled WGS sequence"/>
</dbReference>
<keyword evidence="2 7" id="KW-0812">Transmembrane</keyword>
<comment type="caution">
    <text evidence="9">The sequence shown here is derived from an EMBL/GenBank/DDBJ whole genome shotgun (WGS) entry which is preliminary data.</text>
</comment>
<dbReference type="Pfam" id="PF20684">
    <property type="entry name" value="Fung_rhodopsin"/>
    <property type="match status" value="1"/>
</dbReference>
<evidence type="ECO:0000313" key="10">
    <source>
        <dbReference type="Proteomes" id="UP000573603"/>
    </source>
</evidence>
<feature type="domain" description="Rhodopsin" evidence="8">
    <location>
        <begin position="44"/>
        <end position="314"/>
    </location>
</feature>
<protein>
    <recommendedName>
        <fullName evidence="8">Rhodopsin domain-containing protein</fullName>
    </recommendedName>
</protein>
<accession>A0A8H4ZYL8</accession>
<evidence type="ECO:0000256" key="3">
    <source>
        <dbReference type="ARBA" id="ARBA00022989"/>
    </source>
</evidence>
<evidence type="ECO:0000256" key="4">
    <source>
        <dbReference type="ARBA" id="ARBA00023136"/>
    </source>
</evidence>
<feature type="compositionally biased region" description="Polar residues" evidence="6">
    <location>
        <begin position="353"/>
        <end position="363"/>
    </location>
</feature>
<feature type="transmembrane region" description="Helical" evidence="7">
    <location>
        <begin position="291"/>
        <end position="313"/>
    </location>
</feature>
<reference evidence="9 10" key="1">
    <citation type="journal article" date="2020" name="BMC Genomics">
        <title>Correction to: Identification and distribution of gene clusters required for synthesis of sphingolipid metabolism inhibitors in diverse species of the filamentous fungus Fusarium.</title>
        <authorList>
            <person name="Kim H.S."/>
            <person name="Lohmar J.M."/>
            <person name="Busman M."/>
            <person name="Brown D.W."/>
            <person name="Naumann T.A."/>
            <person name="Divon H.H."/>
            <person name="Lysoe E."/>
            <person name="Uhlig S."/>
            <person name="Proctor R.H."/>
        </authorList>
    </citation>
    <scope>NUCLEOTIDE SEQUENCE [LARGE SCALE GENOMIC DNA]</scope>
    <source>
        <strain evidence="9 10">NRRL 25214</strain>
    </source>
</reference>
<feature type="transmembrane region" description="Helical" evidence="7">
    <location>
        <begin position="220"/>
        <end position="239"/>
    </location>
</feature>
<evidence type="ECO:0000256" key="1">
    <source>
        <dbReference type="ARBA" id="ARBA00004141"/>
    </source>
</evidence>
<dbReference type="PANTHER" id="PTHR33048:SF129">
    <property type="entry name" value="INTEGRAL MEMBRANE PROTEIN-RELATED"/>
    <property type="match status" value="1"/>
</dbReference>
<keyword evidence="4 7" id="KW-0472">Membrane</keyword>
<sequence>MRNPPPEVMASWPPPNYVNPVHRGPTLLIVEVTIMSVAILTLMARLYVRIFKVNKHGLDDWLMLAAMVNIPPNPTQPQPRLHVQPTMIISNADLWDLQVFGIGVTVCVILAAQLYGWNIHVWDLKKSQAENGRKVSLAAQTLFLFSSGLAKNSILVSYLRIAPAKSWLRRLTYASLILVTSLIFIFLVVLWTQCNPTSAYWKLDGGDSCRPEGPSVLSQAITTVITDLLVCALPLQTLFHLKLPFSQRMALIVVFSLGLIVVFAASMRAYYTHYVTDETYDVTWQGFHLWIWTAVEANLGVICGSIPALRPLFRNMFRSKSSSYYNKTNSHAYPPGTAPGVVTVVTSPKKNSRNWTDSLQRSSKGVRIQDDHIDIEGGYNDARRQKSSDSGASSLEMDTWPPRPQPRSWPTN</sequence>
<keyword evidence="3 7" id="KW-1133">Transmembrane helix</keyword>
<gene>
    <name evidence="9" type="ORF">FANTH_159</name>
</gene>
<evidence type="ECO:0000313" key="9">
    <source>
        <dbReference type="EMBL" id="KAF5255104.1"/>
    </source>
</evidence>
<feature type="transmembrane region" description="Helical" evidence="7">
    <location>
        <begin position="251"/>
        <end position="271"/>
    </location>
</feature>
<evidence type="ECO:0000256" key="5">
    <source>
        <dbReference type="ARBA" id="ARBA00038359"/>
    </source>
</evidence>
<feature type="compositionally biased region" description="Pro residues" evidence="6">
    <location>
        <begin position="401"/>
        <end position="412"/>
    </location>
</feature>
<organism evidence="9 10">
    <name type="scientific">Fusarium anthophilum</name>
    <dbReference type="NCBI Taxonomy" id="48485"/>
    <lineage>
        <taxon>Eukaryota</taxon>
        <taxon>Fungi</taxon>
        <taxon>Dikarya</taxon>
        <taxon>Ascomycota</taxon>
        <taxon>Pezizomycotina</taxon>
        <taxon>Sordariomycetes</taxon>
        <taxon>Hypocreomycetidae</taxon>
        <taxon>Hypocreales</taxon>
        <taxon>Nectriaceae</taxon>
        <taxon>Fusarium</taxon>
        <taxon>Fusarium fujikuroi species complex</taxon>
    </lineage>
</organism>
<evidence type="ECO:0000256" key="7">
    <source>
        <dbReference type="SAM" id="Phobius"/>
    </source>
</evidence>
<evidence type="ECO:0000256" key="6">
    <source>
        <dbReference type="SAM" id="MobiDB-lite"/>
    </source>
</evidence>
<dbReference type="GO" id="GO:0016020">
    <property type="term" value="C:membrane"/>
    <property type="evidence" value="ECO:0007669"/>
    <property type="project" value="UniProtKB-SubCell"/>
</dbReference>
<dbReference type="PANTHER" id="PTHR33048">
    <property type="entry name" value="PTH11-LIKE INTEGRAL MEMBRANE PROTEIN (AFU_ORTHOLOGUE AFUA_5G11245)"/>
    <property type="match status" value="1"/>
</dbReference>
<dbReference type="InterPro" id="IPR052337">
    <property type="entry name" value="SAT4-like"/>
</dbReference>
<dbReference type="AlphaFoldDB" id="A0A8H4ZYL8"/>
<dbReference type="InterPro" id="IPR049326">
    <property type="entry name" value="Rhodopsin_dom_fungi"/>
</dbReference>
<proteinExistence type="inferred from homology"/>
<comment type="similarity">
    <text evidence="5">Belongs to the SAT4 family.</text>
</comment>
<feature type="transmembrane region" description="Helical" evidence="7">
    <location>
        <begin position="171"/>
        <end position="191"/>
    </location>
</feature>
<evidence type="ECO:0000256" key="2">
    <source>
        <dbReference type="ARBA" id="ARBA00022692"/>
    </source>
</evidence>
<feature type="transmembrane region" description="Helical" evidence="7">
    <location>
        <begin position="137"/>
        <end position="159"/>
    </location>
</feature>
<feature type="transmembrane region" description="Helical" evidence="7">
    <location>
        <begin position="27"/>
        <end position="48"/>
    </location>
</feature>
<feature type="compositionally biased region" description="Basic and acidic residues" evidence="6">
    <location>
        <begin position="367"/>
        <end position="387"/>
    </location>
</feature>
<evidence type="ECO:0000259" key="8">
    <source>
        <dbReference type="Pfam" id="PF20684"/>
    </source>
</evidence>
<name>A0A8H4ZYL8_9HYPO</name>
<dbReference type="EMBL" id="JABEVY010000008">
    <property type="protein sequence ID" value="KAF5255104.1"/>
    <property type="molecule type" value="Genomic_DNA"/>
</dbReference>
<feature type="region of interest" description="Disordered" evidence="6">
    <location>
        <begin position="349"/>
        <end position="412"/>
    </location>
</feature>
<feature type="transmembrane region" description="Helical" evidence="7">
    <location>
        <begin position="97"/>
        <end position="117"/>
    </location>
</feature>